<dbReference type="PANTHER" id="PTHR12110:SF41">
    <property type="entry name" value="INOSOSE DEHYDRATASE"/>
    <property type="match status" value="1"/>
</dbReference>
<dbReference type="AlphaFoldDB" id="A0AAU6SE65"/>
<dbReference type="RefSeq" id="WP_349426089.1">
    <property type="nucleotide sequence ID" value="NZ_CP151632.1"/>
</dbReference>
<dbReference type="EMBL" id="CP151632">
    <property type="protein sequence ID" value="WZO35251.1"/>
    <property type="molecule type" value="Genomic_DNA"/>
</dbReference>
<dbReference type="InterPro" id="IPR036237">
    <property type="entry name" value="Xyl_isomerase-like_sf"/>
</dbReference>
<dbReference type="GO" id="GO:0016853">
    <property type="term" value="F:isomerase activity"/>
    <property type="evidence" value="ECO:0007669"/>
    <property type="project" value="UniProtKB-KW"/>
</dbReference>
<dbReference type="Pfam" id="PF01261">
    <property type="entry name" value="AP_endonuc_2"/>
    <property type="match status" value="1"/>
</dbReference>
<evidence type="ECO:0000313" key="3">
    <source>
        <dbReference type="EMBL" id="WZO35251.1"/>
    </source>
</evidence>
<dbReference type="InterPro" id="IPR050312">
    <property type="entry name" value="IolE/XylAMocC-like"/>
</dbReference>
<proteinExistence type="predicted"/>
<evidence type="ECO:0000259" key="2">
    <source>
        <dbReference type="Pfam" id="PF01261"/>
    </source>
</evidence>
<feature type="domain" description="Xylose isomerase-like TIM barrel" evidence="2">
    <location>
        <begin position="42"/>
        <end position="284"/>
    </location>
</feature>
<protein>
    <submittedName>
        <fullName evidence="3">Sugar phosphate isomerase/epimerase</fullName>
    </submittedName>
</protein>
<accession>A0AAU6SE65</accession>
<sequence>MTGLTADDWPIAAAALPFAGRTPDGRTIAAAGPEEWERTLTEIVDAGFDRVDLTDSWLRVADLDEPGLRDLTAVASDAGVVPTSISAIRCSVIDHAHGAENLAYSHRTLDAAAALGIETVSFGLHQALTPQQQEQLWFWTVKGHHDDPADWDLAVSRLQELGRHAAELGILVSLEMYEDTFLGTADSAVRLVEGIGLDNVGLNPDIGNLVRLHQPIEPWWQLVEKTLPYANFWHVKNYARDEDTARGEYFAVPAPMQYGLIDYRRAFRYAIEHGFQGVICVENYGGDGLSVCADNRDYLRRHVLPKREGYALGTSRVRQPRHAQGGSR</sequence>
<dbReference type="SUPFAM" id="SSF51658">
    <property type="entry name" value="Xylose isomerase-like"/>
    <property type="match status" value="1"/>
</dbReference>
<dbReference type="PANTHER" id="PTHR12110">
    <property type="entry name" value="HYDROXYPYRUVATE ISOMERASE"/>
    <property type="match status" value="1"/>
</dbReference>
<name>A0AAU6SE65_9MICO</name>
<keyword evidence="1" id="KW-0119">Carbohydrate metabolism</keyword>
<evidence type="ECO:0000256" key="1">
    <source>
        <dbReference type="ARBA" id="ARBA00023277"/>
    </source>
</evidence>
<organism evidence="3">
    <name type="scientific">Microbacterium sp. LWS13-1.2</name>
    <dbReference type="NCBI Taxonomy" id="3135264"/>
    <lineage>
        <taxon>Bacteria</taxon>
        <taxon>Bacillati</taxon>
        <taxon>Actinomycetota</taxon>
        <taxon>Actinomycetes</taxon>
        <taxon>Micrococcales</taxon>
        <taxon>Microbacteriaceae</taxon>
        <taxon>Microbacterium</taxon>
    </lineage>
</organism>
<reference evidence="3" key="1">
    <citation type="submission" date="2024-04" db="EMBL/GenBank/DDBJ databases">
        <authorList>
            <person name="Roder T."/>
            <person name="Oberhansli S."/>
            <person name="Kreuzer M."/>
        </authorList>
    </citation>
    <scope>NUCLEOTIDE SEQUENCE</scope>
    <source>
        <strain evidence="3">LWS13-1.2</strain>
    </source>
</reference>
<dbReference type="InterPro" id="IPR013022">
    <property type="entry name" value="Xyl_isomerase-like_TIM-brl"/>
</dbReference>
<gene>
    <name evidence="3" type="ORF">MRBLWS13_002946</name>
</gene>
<keyword evidence="3" id="KW-0413">Isomerase</keyword>
<dbReference type="Gene3D" id="3.20.20.150">
    <property type="entry name" value="Divalent-metal-dependent TIM barrel enzymes"/>
    <property type="match status" value="1"/>
</dbReference>